<dbReference type="Gene3D" id="3.30.40.10">
    <property type="entry name" value="Zinc/RING finger domain, C3HC4 (zinc finger)"/>
    <property type="match status" value="1"/>
</dbReference>
<dbReference type="PANTHER" id="PTHR21540:SF0">
    <property type="entry name" value="PHD FAMILY PROTEIN"/>
    <property type="match status" value="1"/>
</dbReference>
<dbReference type="OrthoDB" id="8062037at2759"/>
<dbReference type="Proteomes" id="UP000799757">
    <property type="component" value="Unassembled WGS sequence"/>
</dbReference>
<dbReference type="SUPFAM" id="SSF57850">
    <property type="entry name" value="RING/U-box"/>
    <property type="match status" value="1"/>
</dbReference>
<sequence>MASYNTKKHLLQGKRKPIEGECGICHDDLQPSTEEITFCSSSCGGNMHYDCMKDWEERRLAAAECATCPLCHTQWKEQKDEQFHRFPDFNKAGFRYYTEWIYEKKICIRKPTSSISHIEAYLLGVRLQDRDFRLALMGSILEYIKETQRYPDFPCIQFVYQKTRGQCALRRFLVEIHVSNATSAWYENNDNWRRYPMEFMKDMVVAFLHTRDERDKLDWEAMKENLLDNRPCPTATTLTSDLRTRATECWLRLN</sequence>
<dbReference type="InterPro" id="IPR013083">
    <property type="entry name" value="Znf_RING/FYVE/PHD"/>
</dbReference>
<keyword evidence="4" id="KW-1185">Reference proteome</keyword>
<dbReference type="PANTHER" id="PTHR21540">
    <property type="entry name" value="RING FINGER AND SWIM DOMAIN-CONTAINING PROTEIN 2"/>
    <property type="match status" value="1"/>
</dbReference>
<protein>
    <recommendedName>
        <fullName evidence="2">RING-type domain-containing protein</fullName>
    </recommendedName>
</protein>
<accession>A0A6A6XDA9</accession>
<dbReference type="InterPro" id="IPR001841">
    <property type="entry name" value="Znf_RING"/>
</dbReference>
<dbReference type="GO" id="GO:0008270">
    <property type="term" value="F:zinc ion binding"/>
    <property type="evidence" value="ECO:0007669"/>
    <property type="project" value="UniProtKB-KW"/>
</dbReference>
<name>A0A6A6XDA9_9PLEO</name>
<evidence type="ECO:0000256" key="1">
    <source>
        <dbReference type="PROSITE-ProRule" id="PRU00175"/>
    </source>
</evidence>
<dbReference type="AlphaFoldDB" id="A0A6A6XDA9"/>
<reference evidence="3" key="1">
    <citation type="journal article" date="2020" name="Stud. Mycol.">
        <title>101 Dothideomycetes genomes: a test case for predicting lifestyles and emergence of pathogens.</title>
        <authorList>
            <person name="Haridas S."/>
            <person name="Albert R."/>
            <person name="Binder M."/>
            <person name="Bloem J."/>
            <person name="Labutti K."/>
            <person name="Salamov A."/>
            <person name="Andreopoulos B."/>
            <person name="Baker S."/>
            <person name="Barry K."/>
            <person name="Bills G."/>
            <person name="Bluhm B."/>
            <person name="Cannon C."/>
            <person name="Castanera R."/>
            <person name="Culley D."/>
            <person name="Daum C."/>
            <person name="Ezra D."/>
            <person name="Gonzalez J."/>
            <person name="Henrissat B."/>
            <person name="Kuo A."/>
            <person name="Liang C."/>
            <person name="Lipzen A."/>
            <person name="Lutzoni F."/>
            <person name="Magnuson J."/>
            <person name="Mondo S."/>
            <person name="Nolan M."/>
            <person name="Ohm R."/>
            <person name="Pangilinan J."/>
            <person name="Park H.-J."/>
            <person name="Ramirez L."/>
            <person name="Alfaro M."/>
            <person name="Sun H."/>
            <person name="Tritt A."/>
            <person name="Yoshinaga Y."/>
            <person name="Zwiers L.-H."/>
            <person name="Turgeon B."/>
            <person name="Goodwin S."/>
            <person name="Spatafora J."/>
            <person name="Crous P."/>
            <person name="Grigoriev I."/>
        </authorList>
    </citation>
    <scope>NUCLEOTIDE SEQUENCE</scope>
    <source>
        <strain evidence="3">CBS 109.77</strain>
    </source>
</reference>
<evidence type="ECO:0000313" key="4">
    <source>
        <dbReference type="Proteomes" id="UP000799757"/>
    </source>
</evidence>
<dbReference type="PROSITE" id="PS50089">
    <property type="entry name" value="ZF_RING_2"/>
    <property type="match status" value="1"/>
</dbReference>
<evidence type="ECO:0000313" key="3">
    <source>
        <dbReference type="EMBL" id="KAF2793687.1"/>
    </source>
</evidence>
<dbReference type="GO" id="GO:0061630">
    <property type="term" value="F:ubiquitin protein ligase activity"/>
    <property type="evidence" value="ECO:0007669"/>
    <property type="project" value="InterPro"/>
</dbReference>
<keyword evidence="1" id="KW-0863">Zinc-finger</keyword>
<evidence type="ECO:0000259" key="2">
    <source>
        <dbReference type="PROSITE" id="PS50089"/>
    </source>
</evidence>
<dbReference type="InterPro" id="IPR039903">
    <property type="entry name" value="Zswim2"/>
</dbReference>
<organism evidence="3 4">
    <name type="scientific">Melanomma pulvis-pyrius CBS 109.77</name>
    <dbReference type="NCBI Taxonomy" id="1314802"/>
    <lineage>
        <taxon>Eukaryota</taxon>
        <taxon>Fungi</taxon>
        <taxon>Dikarya</taxon>
        <taxon>Ascomycota</taxon>
        <taxon>Pezizomycotina</taxon>
        <taxon>Dothideomycetes</taxon>
        <taxon>Pleosporomycetidae</taxon>
        <taxon>Pleosporales</taxon>
        <taxon>Melanommataceae</taxon>
        <taxon>Melanomma</taxon>
    </lineage>
</organism>
<proteinExistence type="predicted"/>
<keyword evidence="1" id="KW-0479">Metal-binding</keyword>
<feature type="domain" description="RING-type" evidence="2">
    <location>
        <begin position="22"/>
        <end position="72"/>
    </location>
</feature>
<keyword evidence="1" id="KW-0862">Zinc</keyword>
<dbReference type="EMBL" id="MU001918">
    <property type="protein sequence ID" value="KAF2793687.1"/>
    <property type="molecule type" value="Genomic_DNA"/>
</dbReference>
<gene>
    <name evidence="3" type="ORF">K505DRAFT_349779</name>
</gene>